<dbReference type="InterPro" id="IPR001702">
    <property type="entry name" value="Porin_Gram-ve"/>
</dbReference>
<evidence type="ECO:0000256" key="2">
    <source>
        <dbReference type="ARBA" id="ARBA00007539"/>
    </source>
</evidence>
<sequence length="358" mass="39258">MKRKILSLLMPGLLAISSAQAAEIYNKDGNTLDLYGKAVGLHYFSDDSSNNGDFSYVRFGFKGETQINDSLTGYGQWEYNVQANNSEGSDAQNGNTTRLGFAGLRFNQYGSIDYGRNYAVAYDVLSYTDMLPEFGGNFSYTDSMTGRTTGVATYRNAGFFGLVEGLNVAVQYQGKNERTDTQLSNGDGWGVSTSYSLPYGFGITGAYQQQNRLASQNNLSYGRGDTASVWGAGIKFDKSPYYVAVTYAEGQNATRISSDINGVSKVGFANKTQNFEAIAQYQFDFGLRPSLAFIQSKAKDVEGIGDVNLVKYIEVGTSYYFNKNMSTYIDYRINQLGSDNKLGNSNSNVIATGLVYQF</sequence>
<evidence type="ECO:0000313" key="6">
    <source>
        <dbReference type="EMBL" id="MBT0726940.1"/>
    </source>
</evidence>
<accession>A0ABS5T3L1</accession>
<dbReference type="PANTHER" id="PTHR34501">
    <property type="entry name" value="PROTEIN YDDL-RELATED"/>
    <property type="match status" value="1"/>
</dbReference>
<keyword evidence="7" id="KW-1185">Reference proteome</keyword>
<dbReference type="InterPro" id="IPR033900">
    <property type="entry name" value="Gram_neg_porin_domain"/>
</dbReference>
<gene>
    <name evidence="6" type="ORF">HGT73_06000</name>
</gene>
<evidence type="ECO:0000313" key="7">
    <source>
        <dbReference type="Proteomes" id="UP000786875"/>
    </source>
</evidence>
<organism evidence="6 7">
    <name type="scientific">Rosenbergiella australiborealis</name>
    <dbReference type="NCBI Taxonomy" id="1544696"/>
    <lineage>
        <taxon>Bacteria</taxon>
        <taxon>Pseudomonadati</taxon>
        <taxon>Pseudomonadota</taxon>
        <taxon>Gammaproteobacteria</taxon>
        <taxon>Enterobacterales</taxon>
        <taxon>Erwiniaceae</taxon>
        <taxon>Rosenbergiella</taxon>
    </lineage>
</organism>
<dbReference type="PANTHER" id="PTHR34501:SF2">
    <property type="entry name" value="OUTER MEMBRANE PORIN F-RELATED"/>
    <property type="match status" value="1"/>
</dbReference>
<proteinExistence type="inferred from homology"/>
<dbReference type="InterPro" id="IPR001897">
    <property type="entry name" value="Porin_gammaproteobac"/>
</dbReference>
<reference evidence="6 7" key="1">
    <citation type="submission" date="2020-04" db="EMBL/GenBank/DDBJ databases">
        <title>Genome sequencing of Rosenbergiella species.</title>
        <authorList>
            <person name="Alvarez-Perez S."/>
            <person name="Lievens B."/>
        </authorList>
    </citation>
    <scope>NUCLEOTIDE SEQUENCE [LARGE SCALE GENOMIC DNA]</scope>
    <source>
        <strain evidence="6 7">CdVSA20.1</strain>
    </source>
</reference>
<comment type="subcellular location">
    <subcellularLocation>
        <location evidence="1">Cell outer membrane</location>
        <topology evidence="1">Multi-pass membrane protein</topology>
    </subcellularLocation>
</comment>
<dbReference type="SUPFAM" id="SSF56935">
    <property type="entry name" value="Porins"/>
    <property type="match status" value="1"/>
</dbReference>
<dbReference type="Proteomes" id="UP000786875">
    <property type="component" value="Unassembled WGS sequence"/>
</dbReference>
<dbReference type="InterPro" id="IPR050298">
    <property type="entry name" value="Gram-neg_bact_OMP"/>
</dbReference>
<comment type="caution">
    <text evidence="6">The sequence shown here is derived from an EMBL/GenBank/DDBJ whole genome shotgun (WGS) entry which is preliminary data.</text>
</comment>
<keyword evidence="4" id="KW-0472">Membrane</keyword>
<name>A0ABS5T3L1_9GAMM</name>
<protein>
    <submittedName>
        <fullName evidence="6">Porin OmpC</fullName>
    </submittedName>
</protein>
<evidence type="ECO:0000256" key="4">
    <source>
        <dbReference type="ARBA" id="ARBA00023136"/>
    </source>
</evidence>
<evidence type="ECO:0000256" key="3">
    <source>
        <dbReference type="ARBA" id="ARBA00022729"/>
    </source>
</evidence>
<comment type="similarity">
    <text evidence="2">Belongs to the Gram-negative porin family.</text>
</comment>
<dbReference type="EMBL" id="JABBFO010000004">
    <property type="protein sequence ID" value="MBT0726940.1"/>
    <property type="molecule type" value="Genomic_DNA"/>
</dbReference>
<dbReference type="Gene3D" id="2.40.160.10">
    <property type="entry name" value="Porin"/>
    <property type="match status" value="1"/>
</dbReference>
<dbReference type="CDD" id="cd00342">
    <property type="entry name" value="gram_neg_porins"/>
    <property type="match status" value="1"/>
</dbReference>
<dbReference type="InterPro" id="IPR023614">
    <property type="entry name" value="Porin_dom_sf"/>
</dbReference>
<keyword evidence="3 5" id="KW-0732">Signal</keyword>
<dbReference type="PRINTS" id="PR00183">
    <property type="entry name" value="ECOLIPORIN"/>
</dbReference>
<dbReference type="PRINTS" id="PR00182">
    <property type="entry name" value="ECOLNEIPORIN"/>
</dbReference>
<feature type="signal peptide" evidence="5">
    <location>
        <begin position="1"/>
        <end position="21"/>
    </location>
</feature>
<feature type="chain" id="PRO_5045364273" evidence="5">
    <location>
        <begin position="22"/>
        <end position="358"/>
    </location>
</feature>
<dbReference type="Pfam" id="PF00267">
    <property type="entry name" value="Porin_1"/>
    <property type="match status" value="1"/>
</dbReference>
<evidence type="ECO:0000256" key="1">
    <source>
        <dbReference type="ARBA" id="ARBA00004571"/>
    </source>
</evidence>
<evidence type="ECO:0000256" key="5">
    <source>
        <dbReference type="SAM" id="SignalP"/>
    </source>
</evidence>